<dbReference type="Gene3D" id="3.60.10.10">
    <property type="entry name" value="Endonuclease/exonuclease/phosphatase"/>
    <property type="match status" value="1"/>
</dbReference>
<dbReference type="GO" id="GO:0061343">
    <property type="term" value="P:cell adhesion involved in heart morphogenesis"/>
    <property type="evidence" value="ECO:0007669"/>
    <property type="project" value="TreeGrafter"/>
</dbReference>
<dbReference type="OrthoDB" id="8069600at2759"/>
<feature type="non-terminal residue" evidence="1">
    <location>
        <position position="359"/>
    </location>
</feature>
<dbReference type="GO" id="GO:0007508">
    <property type="term" value="P:larval heart development"/>
    <property type="evidence" value="ECO:0007669"/>
    <property type="project" value="TreeGrafter"/>
</dbReference>
<dbReference type="PANTHER" id="PTHR33395:SF22">
    <property type="entry name" value="REVERSE TRANSCRIPTASE DOMAIN-CONTAINING PROTEIN"/>
    <property type="match status" value="1"/>
</dbReference>
<accession>A0A3M7RD89</accession>
<protein>
    <submittedName>
        <fullName evidence="1">RNA-directed DNA polymerase from mobile element jockey-like</fullName>
    </submittedName>
</protein>
<evidence type="ECO:0000313" key="1">
    <source>
        <dbReference type="EMBL" id="RNA21384.1"/>
    </source>
</evidence>
<name>A0A3M7RD89_BRAPC</name>
<dbReference type="SUPFAM" id="SSF56219">
    <property type="entry name" value="DNase I-like"/>
    <property type="match status" value="1"/>
</dbReference>
<evidence type="ECO:0000313" key="2">
    <source>
        <dbReference type="Proteomes" id="UP000276133"/>
    </source>
</evidence>
<dbReference type="EMBL" id="REGN01003672">
    <property type="protein sequence ID" value="RNA21384.1"/>
    <property type="molecule type" value="Genomic_DNA"/>
</dbReference>
<dbReference type="PANTHER" id="PTHR33395">
    <property type="entry name" value="TRANSCRIPTASE, PUTATIVE-RELATED-RELATED"/>
    <property type="match status" value="1"/>
</dbReference>
<gene>
    <name evidence="1" type="ORF">BpHYR1_006316</name>
</gene>
<dbReference type="AlphaFoldDB" id="A0A3M7RD89"/>
<keyword evidence="2" id="KW-1185">Reference proteome</keyword>
<keyword evidence="1" id="KW-0548">Nucleotidyltransferase</keyword>
<organism evidence="1 2">
    <name type="scientific">Brachionus plicatilis</name>
    <name type="common">Marine rotifer</name>
    <name type="synonym">Brachionus muelleri</name>
    <dbReference type="NCBI Taxonomy" id="10195"/>
    <lineage>
        <taxon>Eukaryota</taxon>
        <taxon>Metazoa</taxon>
        <taxon>Spiralia</taxon>
        <taxon>Gnathifera</taxon>
        <taxon>Rotifera</taxon>
        <taxon>Eurotatoria</taxon>
        <taxon>Monogononta</taxon>
        <taxon>Pseudotrocha</taxon>
        <taxon>Ploima</taxon>
        <taxon>Brachionidae</taxon>
        <taxon>Brachionus</taxon>
    </lineage>
</organism>
<sequence>MLKKKKMESPFDGGYVATLSKNSRSMTNNNLHLKGTGDLGIQGEPLLLEEPFTLGGILTLGEALQLEEALPIEEAINLPKNFYCSKVANSSYVNLNNSVGETDQINNISSTQIESYQCSNNRAIDLNVSNKYQTNFQIYRSSYDQSLIDFSALTNNIKSRASGTSSRLKHKRVKEVTISGILVCGDFNLPNIRWDENYVGFTSVADTQAPESKLIEKLKDCFFVQNVSLPTFVTSNGTSNNVLDYIITESTTRINAVKSSPPLGNVKQGHVVFEWVYQLSNCDTENRYVSNCFNFRKADFSVINKELSKIDWGFILKEQNCNKAYESFVNKINEISNKFVPKRSIKDGRRMKPRWLNNE</sequence>
<reference evidence="1 2" key="1">
    <citation type="journal article" date="2018" name="Sci. Rep.">
        <title>Genomic signatures of local adaptation to the degree of environmental predictability in rotifers.</title>
        <authorList>
            <person name="Franch-Gras L."/>
            <person name="Hahn C."/>
            <person name="Garcia-Roger E.M."/>
            <person name="Carmona M.J."/>
            <person name="Serra M."/>
            <person name="Gomez A."/>
        </authorList>
    </citation>
    <scope>NUCLEOTIDE SEQUENCE [LARGE SCALE GENOMIC DNA]</scope>
    <source>
        <strain evidence="1">HYR1</strain>
    </source>
</reference>
<keyword evidence="1" id="KW-0808">Transferase</keyword>
<keyword evidence="1" id="KW-0695">RNA-directed DNA polymerase</keyword>
<dbReference type="GO" id="GO:0003964">
    <property type="term" value="F:RNA-directed DNA polymerase activity"/>
    <property type="evidence" value="ECO:0007669"/>
    <property type="project" value="UniProtKB-KW"/>
</dbReference>
<dbReference type="GO" id="GO:0031012">
    <property type="term" value="C:extracellular matrix"/>
    <property type="evidence" value="ECO:0007669"/>
    <property type="project" value="TreeGrafter"/>
</dbReference>
<comment type="caution">
    <text evidence="1">The sequence shown here is derived from an EMBL/GenBank/DDBJ whole genome shotgun (WGS) entry which is preliminary data.</text>
</comment>
<proteinExistence type="predicted"/>
<dbReference type="Proteomes" id="UP000276133">
    <property type="component" value="Unassembled WGS sequence"/>
</dbReference>
<dbReference type="InterPro" id="IPR036691">
    <property type="entry name" value="Endo/exonu/phosph_ase_sf"/>
</dbReference>